<proteinExistence type="predicted"/>
<evidence type="ECO:0000313" key="3">
    <source>
        <dbReference type="Proteomes" id="UP001642520"/>
    </source>
</evidence>
<evidence type="ECO:0000313" key="2">
    <source>
        <dbReference type="EMBL" id="CAL7938165.1"/>
    </source>
</evidence>
<organism evidence="2 3">
    <name type="scientific">Xylocopa violacea</name>
    <name type="common">Violet carpenter bee</name>
    <name type="synonym">Apis violacea</name>
    <dbReference type="NCBI Taxonomy" id="135666"/>
    <lineage>
        <taxon>Eukaryota</taxon>
        <taxon>Metazoa</taxon>
        <taxon>Ecdysozoa</taxon>
        <taxon>Arthropoda</taxon>
        <taxon>Hexapoda</taxon>
        <taxon>Insecta</taxon>
        <taxon>Pterygota</taxon>
        <taxon>Neoptera</taxon>
        <taxon>Endopterygota</taxon>
        <taxon>Hymenoptera</taxon>
        <taxon>Apocrita</taxon>
        <taxon>Aculeata</taxon>
        <taxon>Apoidea</taxon>
        <taxon>Anthophila</taxon>
        <taxon>Apidae</taxon>
        <taxon>Xylocopa</taxon>
        <taxon>Xylocopa</taxon>
    </lineage>
</organism>
<protein>
    <submittedName>
        <fullName evidence="2">Uncharacterized protein</fullName>
    </submittedName>
</protein>
<feature type="region of interest" description="Disordered" evidence="1">
    <location>
        <begin position="71"/>
        <end position="102"/>
    </location>
</feature>
<sequence>MEYRWSTETVGIISVNFMLQLQLIESKRETRTDVVVLVVLLAGSPSTPFYEPPLRLYHGFDPRRGVISDRKHRFGSSRVTSSELQDGSVRGEADGRQQAERG</sequence>
<reference evidence="2 3" key="1">
    <citation type="submission" date="2024-08" db="EMBL/GenBank/DDBJ databases">
        <authorList>
            <person name="Will J Nash"/>
            <person name="Angela Man"/>
            <person name="Seanna McTaggart"/>
            <person name="Kendall Baker"/>
            <person name="Tom Barker"/>
            <person name="Leah Catchpole"/>
            <person name="Alex Durrant"/>
            <person name="Karim Gharbi"/>
            <person name="Naomi Irish"/>
            <person name="Gemy Kaithakottil"/>
            <person name="Debby Ku"/>
            <person name="Aaliyah Providence"/>
            <person name="Felix Shaw"/>
            <person name="David Swarbreck"/>
            <person name="Chris Watkins"/>
            <person name="Ann M. McCartney"/>
            <person name="Giulio Formenti"/>
            <person name="Alice Mouton"/>
            <person name="Noel Vella"/>
            <person name="Bjorn M von Reumont"/>
            <person name="Adriana Vella"/>
            <person name="Wilfried Haerty"/>
        </authorList>
    </citation>
    <scope>NUCLEOTIDE SEQUENCE [LARGE SCALE GENOMIC DNA]</scope>
</reference>
<name>A0ABP1NAY6_XYLVO</name>
<dbReference type="EMBL" id="CAXAJV020001288">
    <property type="protein sequence ID" value="CAL7938165.1"/>
    <property type="molecule type" value="Genomic_DNA"/>
</dbReference>
<comment type="caution">
    <text evidence="2">The sequence shown here is derived from an EMBL/GenBank/DDBJ whole genome shotgun (WGS) entry which is preliminary data.</text>
</comment>
<dbReference type="Proteomes" id="UP001642520">
    <property type="component" value="Unassembled WGS sequence"/>
</dbReference>
<keyword evidence="3" id="KW-1185">Reference proteome</keyword>
<evidence type="ECO:0000256" key="1">
    <source>
        <dbReference type="SAM" id="MobiDB-lite"/>
    </source>
</evidence>
<feature type="compositionally biased region" description="Basic and acidic residues" evidence="1">
    <location>
        <begin position="89"/>
        <end position="102"/>
    </location>
</feature>
<accession>A0ABP1NAY6</accession>
<gene>
    <name evidence="2" type="ORF">XYLVIOL_LOCUS3125</name>
</gene>